<dbReference type="AlphaFoldDB" id="A0A179BPX3"/>
<accession>A0A179BPX3</accession>
<evidence type="ECO:0000313" key="3">
    <source>
        <dbReference type="Proteomes" id="UP000078302"/>
    </source>
</evidence>
<name>A0A179BPX3_ACIFR</name>
<keyword evidence="1" id="KW-0472">Membrane</keyword>
<keyword evidence="1" id="KW-0812">Transmembrane</keyword>
<feature type="transmembrane region" description="Helical" evidence="1">
    <location>
        <begin position="94"/>
        <end position="113"/>
    </location>
</feature>
<feature type="transmembrane region" description="Helical" evidence="1">
    <location>
        <begin position="56"/>
        <end position="73"/>
    </location>
</feature>
<dbReference type="Proteomes" id="UP000078302">
    <property type="component" value="Unassembled WGS sequence"/>
</dbReference>
<protein>
    <submittedName>
        <fullName evidence="2">Uncharacterized protein</fullName>
    </submittedName>
</protein>
<keyword evidence="1" id="KW-1133">Transmembrane helix</keyword>
<reference evidence="2 3" key="1">
    <citation type="submission" date="2016-04" db="EMBL/GenBank/DDBJ databases">
        <title>Acidithiobacillus ferrooxidans genome sequencing and assembly.</title>
        <authorList>
            <person name="Zhou Z."/>
        </authorList>
    </citation>
    <scope>NUCLEOTIDE SEQUENCE [LARGE SCALE GENOMIC DNA]</scope>
    <source>
        <strain evidence="2 3">BY0502</strain>
    </source>
</reference>
<sequence length="119" mass="14064">MPHNLDVVNWLHVQIEHRSMNVNEMPYDRKNSMLFWLAFIALGAEWWIGASGEMSSAFYVSYVVLLTCMIFFFHRVMRYNIIMRRQGGKTLNPWSLQLVFPWGVFLLGFYGIIADFIHL</sequence>
<keyword evidence="3" id="KW-1185">Reference proteome</keyword>
<comment type="caution">
    <text evidence="2">The sequence shown here is derived from an EMBL/GenBank/DDBJ whole genome shotgun (WGS) entry which is preliminary data.</text>
</comment>
<gene>
    <name evidence="2" type="ORF">A4H96_01060</name>
</gene>
<organism evidence="2 3">
    <name type="scientific">Acidithiobacillus ferrooxidans</name>
    <name type="common">Thiobacillus ferrooxidans</name>
    <dbReference type="NCBI Taxonomy" id="920"/>
    <lineage>
        <taxon>Bacteria</taxon>
        <taxon>Pseudomonadati</taxon>
        <taxon>Pseudomonadota</taxon>
        <taxon>Acidithiobacillia</taxon>
        <taxon>Acidithiobacillales</taxon>
        <taxon>Acidithiobacillaceae</taxon>
        <taxon>Acidithiobacillus</taxon>
    </lineage>
</organism>
<feature type="transmembrane region" description="Helical" evidence="1">
    <location>
        <begin position="33"/>
        <end position="50"/>
    </location>
</feature>
<evidence type="ECO:0000313" key="2">
    <source>
        <dbReference type="EMBL" id="OAP93363.1"/>
    </source>
</evidence>
<dbReference type="EMBL" id="LVXZ01000012">
    <property type="protein sequence ID" value="OAP93363.1"/>
    <property type="molecule type" value="Genomic_DNA"/>
</dbReference>
<proteinExistence type="predicted"/>
<evidence type="ECO:0000256" key="1">
    <source>
        <dbReference type="SAM" id="Phobius"/>
    </source>
</evidence>